<dbReference type="Proteomes" id="UP000274131">
    <property type="component" value="Unassembled WGS sequence"/>
</dbReference>
<accession>A0A0N4VB12</accession>
<evidence type="ECO:0000313" key="3">
    <source>
        <dbReference type="Proteomes" id="UP000274131"/>
    </source>
</evidence>
<protein>
    <submittedName>
        <fullName evidence="4">Methyltransf_21 domain-containing protein</fullName>
    </submittedName>
</protein>
<sequence length="174" mass="20059">MSKKCKFFGADPIEERNRKIFEPIGKYFKMAVGAISGLKNASVLGYNGNWHYQTVQMQHVDLLTFLKEHVGIKHVIDILLMDNEGAEYDSAPYFLRDGILDSNNIVVCQWTCEFHVTNEANQMKLADFIIKNAAAGKYIMTRLSTAGHIRINFFNTVDKVCLERYWRRCGRSKR</sequence>
<evidence type="ECO:0000313" key="4">
    <source>
        <dbReference type="WBParaSite" id="EVEC_0000770801-mRNA-1"/>
    </source>
</evidence>
<dbReference type="Pfam" id="PF05050">
    <property type="entry name" value="Methyltransf_21"/>
    <property type="match status" value="1"/>
</dbReference>
<name>A0A0N4VB12_ENTVE</name>
<dbReference type="PANTHER" id="PTHR22989">
    <property type="entry name" value="UNCHARACTERIZED DUF13 C.ELEGANS"/>
    <property type="match status" value="1"/>
</dbReference>
<gene>
    <name evidence="2" type="ORF">EVEC_LOCUS7192</name>
</gene>
<dbReference type="InterPro" id="IPR006342">
    <property type="entry name" value="FkbM_mtfrase"/>
</dbReference>
<dbReference type="AlphaFoldDB" id="A0A0N4VB12"/>
<organism evidence="4">
    <name type="scientific">Enterobius vermicularis</name>
    <name type="common">Human pinworm</name>
    <dbReference type="NCBI Taxonomy" id="51028"/>
    <lineage>
        <taxon>Eukaryota</taxon>
        <taxon>Metazoa</taxon>
        <taxon>Ecdysozoa</taxon>
        <taxon>Nematoda</taxon>
        <taxon>Chromadorea</taxon>
        <taxon>Rhabditida</taxon>
        <taxon>Spirurina</taxon>
        <taxon>Oxyuridomorpha</taxon>
        <taxon>Oxyuroidea</taxon>
        <taxon>Oxyuridae</taxon>
        <taxon>Enterobius</taxon>
    </lineage>
</organism>
<evidence type="ECO:0000259" key="1">
    <source>
        <dbReference type="Pfam" id="PF05050"/>
    </source>
</evidence>
<evidence type="ECO:0000313" key="2">
    <source>
        <dbReference type="EMBL" id="VDD92441.1"/>
    </source>
</evidence>
<feature type="domain" description="Methyltransferase FkbM" evidence="1">
    <location>
        <begin position="24"/>
        <end position="118"/>
    </location>
</feature>
<dbReference type="PANTHER" id="PTHR22989:SF3">
    <property type="entry name" value="METHYLTRANSFERASE FKBM DOMAIN-CONTAINING PROTEIN"/>
    <property type="match status" value="1"/>
</dbReference>
<dbReference type="OrthoDB" id="5867391at2759"/>
<reference evidence="4" key="1">
    <citation type="submission" date="2017-02" db="UniProtKB">
        <authorList>
            <consortium name="WormBaseParasite"/>
        </authorList>
    </citation>
    <scope>IDENTIFICATION</scope>
</reference>
<dbReference type="STRING" id="51028.A0A0N4VB12"/>
<reference evidence="2 3" key="2">
    <citation type="submission" date="2018-10" db="EMBL/GenBank/DDBJ databases">
        <authorList>
            <consortium name="Pathogen Informatics"/>
        </authorList>
    </citation>
    <scope>NUCLEOTIDE SEQUENCE [LARGE SCALE GENOMIC DNA]</scope>
</reference>
<keyword evidence="3" id="KW-1185">Reference proteome</keyword>
<proteinExistence type="predicted"/>
<dbReference type="WBParaSite" id="EVEC_0000770801-mRNA-1">
    <property type="protein sequence ID" value="EVEC_0000770801-mRNA-1"/>
    <property type="gene ID" value="EVEC_0000770801"/>
</dbReference>
<dbReference type="EMBL" id="UXUI01008815">
    <property type="protein sequence ID" value="VDD92441.1"/>
    <property type="molecule type" value="Genomic_DNA"/>
</dbReference>